<dbReference type="Proteomes" id="UP001460072">
    <property type="component" value="Unassembled WGS sequence"/>
</dbReference>
<protein>
    <submittedName>
        <fullName evidence="1">Uncharacterized protein</fullName>
    </submittedName>
</protein>
<keyword evidence="2" id="KW-1185">Reference proteome</keyword>
<sequence>MRFSRILLISITAVCAVNFGFSQVGINTTNPLSTLDINGNLNVKEIGVLNALVPGSGPLVGSVGPARTAINDGVYISITPLGASGANDFQLPNAALVPGRIYIVRNISNCCSAFIFTAGGGLFAKDNFNATAQPLQMFHNNASKTTIFISDGANWTFIN</sequence>
<evidence type="ECO:0000313" key="2">
    <source>
        <dbReference type="Proteomes" id="UP001460072"/>
    </source>
</evidence>
<evidence type="ECO:0000313" key="1">
    <source>
        <dbReference type="EMBL" id="MEM0542246.1"/>
    </source>
</evidence>
<proteinExistence type="predicted"/>
<organism evidence="1 2">
    <name type="scientific">Flavobacterium aureirubrum</name>
    <dbReference type="NCBI Taxonomy" id="3133147"/>
    <lineage>
        <taxon>Bacteria</taxon>
        <taxon>Pseudomonadati</taxon>
        <taxon>Bacteroidota</taxon>
        <taxon>Flavobacteriia</taxon>
        <taxon>Flavobacteriales</taxon>
        <taxon>Flavobacteriaceae</taxon>
        <taxon>Flavobacterium</taxon>
    </lineage>
</organism>
<name>A0ABU9N4C6_9FLAO</name>
<gene>
    <name evidence="1" type="ORF">WFZ85_06435</name>
</gene>
<dbReference type="RefSeq" id="WP_342695467.1">
    <property type="nucleotide sequence ID" value="NZ_JBCGDO010000006.1"/>
</dbReference>
<dbReference type="EMBL" id="JBCGDO010000006">
    <property type="protein sequence ID" value="MEM0542246.1"/>
    <property type="molecule type" value="Genomic_DNA"/>
</dbReference>
<reference evidence="1 2" key="1">
    <citation type="submission" date="2024-03" db="EMBL/GenBank/DDBJ databases">
        <title>Two novel species of the genus Flavobacterium exhibiting potentially degradation of complex polysaccharides.</title>
        <authorList>
            <person name="Lian X."/>
        </authorList>
    </citation>
    <scope>NUCLEOTIDE SEQUENCE [LARGE SCALE GENOMIC DNA]</scope>
    <source>
        <strain evidence="2">j3</strain>
    </source>
</reference>
<accession>A0ABU9N4C6</accession>
<comment type="caution">
    <text evidence="1">The sequence shown here is derived from an EMBL/GenBank/DDBJ whole genome shotgun (WGS) entry which is preliminary data.</text>
</comment>